<keyword evidence="5 6" id="KW-0378">Hydrolase</keyword>
<evidence type="ECO:0000313" key="10">
    <source>
        <dbReference type="Proteomes" id="UP000178812"/>
    </source>
</evidence>
<evidence type="ECO:0000256" key="7">
    <source>
        <dbReference type="RuleBase" id="RU003653"/>
    </source>
</evidence>
<dbReference type="GO" id="GO:0006508">
    <property type="term" value="P:proteolysis"/>
    <property type="evidence" value="ECO:0007669"/>
    <property type="project" value="UniProtKB-KW"/>
</dbReference>
<feature type="domain" description="Peptidase M24" evidence="8">
    <location>
        <begin position="13"/>
        <end position="242"/>
    </location>
</feature>
<evidence type="ECO:0000256" key="6">
    <source>
        <dbReference type="HAMAP-Rule" id="MF_01974"/>
    </source>
</evidence>
<gene>
    <name evidence="6" type="primary">map</name>
    <name evidence="9" type="ORF">A2125_01830</name>
</gene>
<dbReference type="Proteomes" id="UP000178812">
    <property type="component" value="Unassembled WGS sequence"/>
</dbReference>
<evidence type="ECO:0000259" key="8">
    <source>
        <dbReference type="Pfam" id="PF00557"/>
    </source>
</evidence>
<dbReference type="Gene3D" id="3.90.230.10">
    <property type="entry name" value="Creatinase/methionine aminopeptidase superfamily"/>
    <property type="match status" value="1"/>
</dbReference>
<keyword evidence="3 6" id="KW-0645">Protease</keyword>
<reference evidence="9 10" key="1">
    <citation type="journal article" date="2016" name="Nat. Commun.">
        <title>Thousands of microbial genomes shed light on interconnected biogeochemical processes in an aquifer system.</title>
        <authorList>
            <person name="Anantharaman K."/>
            <person name="Brown C.T."/>
            <person name="Hug L.A."/>
            <person name="Sharon I."/>
            <person name="Castelle C.J."/>
            <person name="Probst A.J."/>
            <person name="Thomas B.C."/>
            <person name="Singh A."/>
            <person name="Wilkins M.J."/>
            <person name="Karaoz U."/>
            <person name="Brodie E.L."/>
            <person name="Williams K.H."/>
            <person name="Hubbard S.S."/>
            <person name="Banfield J.F."/>
        </authorList>
    </citation>
    <scope>NUCLEOTIDE SEQUENCE [LARGE SCALE GENOMIC DNA]</scope>
</reference>
<evidence type="ECO:0000313" key="9">
    <source>
        <dbReference type="EMBL" id="OGM06065.1"/>
    </source>
</evidence>
<sequence>MQKIKAKTSAEIEIMKEGGKKLAGVKNALKKAVGVGVKASEIDDLAEKLIKKEGGKPSFKMVPGYCWATCVNLNEGVVHGIPKPEIVFKDGDIVSLDVGMFYKGFHTDTSTTVLVGKDKDKERFLEIGRRALRKAIKEAKPGRRIADISARIEETLVAADLTPIRALVGHGIGRDLHEDPHIPCFVQGSRESSPIIPEGATFAIEVMYTKGTPDIYVDRADQWTIRTRDGKIASLFEETVAVVADGPIVLTELTKD</sequence>
<dbReference type="PANTHER" id="PTHR43330">
    <property type="entry name" value="METHIONINE AMINOPEPTIDASE"/>
    <property type="match status" value="1"/>
</dbReference>
<feature type="binding site" evidence="6">
    <location>
        <position position="97"/>
    </location>
    <ligand>
        <name>a divalent metal cation</name>
        <dbReference type="ChEBI" id="CHEBI:60240"/>
        <label>1</label>
    </ligand>
</feature>
<evidence type="ECO:0000256" key="2">
    <source>
        <dbReference type="ARBA" id="ARBA00022438"/>
    </source>
</evidence>
<dbReference type="SUPFAM" id="SSF55920">
    <property type="entry name" value="Creatinase/aminopeptidase"/>
    <property type="match status" value="1"/>
</dbReference>
<dbReference type="AlphaFoldDB" id="A0A1F7WVG1"/>
<dbReference type="PANTHER" id="PTHR43330:SF27">
    <property type="entry name" value="METHIONINE AMINOPEPTIDASE"/>
    <property type="match status" value="1"/>
</dbReference>
<dbReference type="NCBIfam" id="TIGR00500">
    <property type="entry name" value="met_pdase_I"/>
    <property type="match status" value="1"/>
</dbReference>
<feature type="binding site" evidence="6">
    <location>
        <position position="237"/>
    </location>
    <ligand>
        <name>a divalent metal cation</name>
        <dbReference type="ChEBI" id="CHEBI:60240"/>
        <label>2</label>
        <note>catalytic</note>
    </ligand>
</feature>
<comment type="caution">
    <text evidence="9">The sequence shown here is derived from an EMBL/GenBank/DDBJ whole genome shotgun (WGS) entry which is preliminary data.</text>
</comment>
<comment type="cofactor">
    <cofactor evidence="6">
        <name>Co(2+)</name>
        <dbReference type="ChEBI" id="CHEBI:48828"/>
    </cofactor>
    <cofactor evidence="6">
        <name>Zn(2+)</name>
        <dbReference type="ChEBI" id="CHEBI:29105"/>
    </cofactor>
    <cofactor evidence="6">
        <name>Mn(2+)</name>
        <dbReference type="ChEBI" id="CHEBI:29035"/>
    </cofactor>
    <cofactor evidence="6">
        <name>Fe(2+)</name>
        <dbReference type="ChEBI" id="CHEBI:29033"/>
    </cofactor>
    <text evidence="6">Binds 2 divalent metal cations per subunit. Has a high-affinity and a low affinity metal-binding site. The true nature of the physiological cofactor is under debate. The enzyme is active with cobalt, zinc, manganese or divalent iron ions. Most likely, methionine aminopeptidases function as mononuclear Fe(2+)-metalloproteases under physiological conditions, and the catalytically relevant metal-binding site has been assigned to the histidine-containing high-affinity site.</text>
</comment>
<feature type="binding site" evidence="6">
    <location>
        <position position="177"/>
    </location>
    <ligand>
        <name>substrate</name>
    </ligand>
</feature>
<dbReference type="InterPro" id="IPR001714">
    <property type="entry name" value="Pept_M24_MAP"/>
</dbReference>
<dbReference type="HAMAP" id="MF_01974">
    <property type="entry name" value="MetAP_1"/>
    <property type="match status" value="1"/>
</dbReference>
<evidence type="ECO:0000256" key="4">
    <source>
        <dbReference type="ARBA" id="ARBA00022723"/>
    </source>
</evidence>
<dbReference type="InterPro" id="IPR000994">
    <property type="entry name" value="Pept_M24"/>
</dbReference>
<dbReference type="EC" id="3.4.11.18" evidence="6 7"/>
<protein>
    <recommendedName>
        <fullName evidence="6 7">Methionine aminopeptidase</fullName>
        <shortName evidence="6">MAP</shortName>
        <shortName evidence="6">MetAP</shortName>
        <ecNumber evidence="6 7">3.4.11.18</ecNumber>
    </recommendedName>
    <alternativeName>
        <fullName evidence="6">Peptidase M</fullName>
    </alternativeName>
</protein>
<evidence type="ECO:0000256" key="1">
    <source>
        <dbReference type="ARBA" id="ARBA00002521"/>
    </source>
</evidence>
<dbReference type="Pfam" id="PF00557">
    <property type="entry name" value="Peptidase_M24"/>
    <property type="match status" value="1"/>
</dbReference>
<comment type="function">
    <text evidence="1 6">Removes the N-terminal methionine from nascent proteins. The N-terminal methionine is often cleaved when the second residue in the primary sequence is small and uncharged (Met-Ala-, Cys, Gly, Pro, Ser, Thr, or Val). Requires deformylation of the N(alpha)-formylated initiator methionine before it can be hydrolyzed.</text>
</comment>
<evidence type="ECO:0000256" key="3">
    <source>
        <dbReference type="ARBA" id="ARBA00022670"/>
    </source>
</evidence>
<comment type="similarity">
    <text evidence="6">Belongs to the peptidase M24A family. Methionine aminopeptidase type 1 subfamily.</text>
</comment>
<dbReference type="GO" id="GO:0004239">
    <property type="term" value="F:initiator methionyl aminopeptidase activity"/>
    <property type="evidence" value="ECO:0007669"/>
    <property type="project" value="UniProtKB-UniRule"/>
</dbReference>
<evidence type="ECO:0000256" key="5">
    <source>
        <dbReference type="ARBA" id="ARBA00022801"/>
    </source>
</evidence>
<comment type="subunit">
    <text evidence="6">Monomer.</text>
</comment>
<accession>A0A1F7WVG1</accession>
<feature type="binding site" evidence="6">
    <location>
        <position position="79"/>
    </location>
    <ligand>
        <name>substrate</name>
    </ligand>
</feature>
<comment type="catalytic activity">
    <reaction evidence="6 7">
        <text>Release of N-terminal amino acids, preferentially methionine, from peptides and arylamides.</text>
        <dbReference type="EC" id="3.4.11.18"/>
    </reaction>
</comment>
<keyword evidence="4 6" id="KW-0479">Metal-binding</keyword>
<organism evidence="9 10">
    <name type="scientific">Candidatus Woesebacteria bacterium GWB1_43_5</name>
    <dbReference type="NCBI Taxonomy" id="1802474"/>
    <lineage>
        <taxon>Bacteria</taxon>
        <taxon>Candidatus Woeseibacteriota</taxon>
    </lineage>
</organism>
<dbReference type="GO" id="GO:0070006">
    <property type="term" value="F:metalloaminopeptidase activity"/>
    <property type="evidence" value="ECO:0007669"/>
    <property type="project" value="UniProtKB-UniRule"/>
</dbReference>
<feature type="binding site" evidence="6">
    <location>
        <position position="108"/>
    </location>
    <ligand>
        <name>a divalent metal cation</name>
        <dbReference type="ChEBI" id="CHEBI:60240"/>
        <label>2</label>
        <note>catalytic</note>
    </ligand>
</feature>
<dbReference type="EMBL" id="MGFM01000005">
    <property type="protein sequence ID" value="OGM06065.1"/>
    <property type="molecule type" value="Genomic_DNA"/>
</dbReference>
<keyword evidence="2 6" id="KW-0031">Aminopeptidase</keyword>
<feature type="binding site" evidence="6">
    <location>
        <position position="108"/>
    </location>
    <ligand>
        <name>a divalent metal cation</name>
        <dbReference type="ChEBI" id="CHEBI:60240"/>
        <label>1</label>
    </ligand>
</feature>
<name>A0A1F7WVG1_9BACT</name>
<dbReference type="InterPro" id="IPR036005">
    <property type="entry name" value="Creatinase/aminopeptidase-like"/>
</dbReference>
<dbReference type="GO" id="GO:0046872">
    <property type="term" value="F:metal ion binding"/>
    <property type="evidence" value="ECO:0007669"/>
    <property type="project" value="UniProtKB-UniRule"/>
</dbReference>
<feature type="binding site" evidence="6">
    <location>
        <position position="170"/>
    </location>
    <ligand>
        <name>a divalent metal cation</name>
        <dbReference type="ChEBI" id="CHEBI:60240"/>
        <label>2</label>
        <note>catalytic</note>
    </ligand>
</feature>
<dbReference type="GO" id="GO:0005829">
    <property type="term" value="C:cytosol"/>
    <property type="evidence" value="ECO:0007669"/>
    <property type="project" value="TreeGrafter"/>
</dbReference>
<feature type="binding site" evidence="6">
    <location>
        <position position="205"/>
    </location>
    <ligand>
        <name>a divalent metal cation</name>
        <dbReference type="ChEBI" id="CHEBI:60240"/>
        <label>2</label>
        <note>catalytic</note>
    </ligand>
</feature>
<dbReference type="PRINTS" id="PR00599">
    <property type="entry name" value="MAPEPTIDASE"/>
</dbReference>
<dbReference type="InterPro" id="IPR002467">
    <property type="entry name" value="Pept_M24A_MAP1"/>
</dbReference>
<proteinExistence type="inferred from homology"/>
<feature type="binding site" evidence="6">
    <location>
        <position position="237"/>
    </location>
    <ligand>
        <name>a divalent metal cation</name>
        <dbReference type="ChEBI" id="CHEBI:60240"/>
        <label>1</label>
    </ligand>
</feature>